<gene>
    <name evidence="5" type="ORF">HCZ30_14800</name>
</gene>
<dbReference type="Pfam" id="PF03480">
    <property type="entry name" value="DctP"/>
    <property type="match status" value="1"/>
</dbReference>
<evidence type="ECO:0000256" key="2">
    <source>
        <dbReference type="ARBA" id="ARBA00022729"/>
    </source>
</evidence>
<evidence type="ECO:0000256" key="3">
    <source>
        <dbReference type="ARBA" id="ARBA00022764"/>
    </source>
</evidence>
<accession>A0ABX0W0S9</accession>
<comment type="subcellular location">
    <subcellularLocation>
        <location evidence="1">Periplasm</location>
    </subcellularLocation>
</comment>
<evidence type="ECO:0000313" key="5">
    <source>
        <dbReference type="EMBL" id="NIY73699.1"/>
    </source>
</evidence>
<dbReference type="PANTHER" id="PTHR33376:SF18">
    <property type="entry name" value="2,3-DIKETO-L-GULONATE-BINDING PERIPLASMIC PROTEIN YIAO"/>
    <property type="match status" value="1"/>
</dbReference>
<dbReference type="PANTHER" id="PTHR33376">
    <property type="match status" value="1"/>
</dbReference>
<evidence type="ECO:0000256" key="4">
    <source>
        <dbReference type="SAM" id="SignalP"/>
    </source>
</evidence>
<dbReference type="InterPro" id="IPR018389">
    <property type="entry name" value="DctP_fam"/>
</dbReference>
<dbReference type="PIRSF" id="PIRSF006470">
    <property type="entry name" value="DctB"/>
    <property type="match status" value="1"/>
</dbReference>
<feature type="chain" id="PRO_5045539210" evidence="4">
    <location>
        <begin position="37"/>
        <end position="347"/>
    </location>
</feature>
<sequence>MRDPERLREETTMAFKFAALAATTALVAGMAASANAQTIRFGHVDPDDWTASKKGAAANIFKNIVEGETDLTVELFPAGALGNEDELVGQAEEGLTQVVMVSGAMSKVCPAAGVLDIPYTFSSATIAWDVLDGEFGDALAEHCLEQTGLRTLAYGETGFRNFTNNTREIRSPADMEGLKFRVQPIPLYVEMVSGLGGEPTPIAWTELPNALSTGVVDGQENPVGVIYNNGLHELQQYMTLDGHVYAADFILISDDFYQGLSDAEQQVVAKAARVAGNMGRAIQQWGTAEGVNKVQEEGMQVYSPTADEIAAFAEKAQPAVIEYLRGELGDDAVWIDNLQEAVSAASN</sequence>
<organism evidence="5 6">
    <name type="scientific">Marivivens donghaensis</name>
    <dbReference type="NCBI Taxonomy" id="1699413"/>
    <lineage>
        <taxon>Bacteria</taxon>
        <taxon>Pseudomonadati</taxon>
        <taxon>Pseudomonadota</taxon>
        <taxon>Alphaproteobacteria</taxon>
        <taxon>Rhodobacterales</taxon>
        <taxon>Paracoccaceae</taxon>
        <taxon>Marivivens group</taxon>
        <taxon>Marivivens</taxon>
    </lineage>
</organism>
<dbReference type="Gene3D" id="3.40.190.170">
    <property type="entry name" value="Bacterial extracellular solute-binding protein, family 7"/>
    <property type="match status" value="1"/>
</dbReference>
<evidence type="ECO:0000313" key="6">
    <source>
        <dbReference type="Proteomes" id="UP000709466"/>
    </source>
</evidence>
<dbReference type="InterPro" id="IPR038404">
    <property type="entry name" value="TRAP_DctP_sf"/>
</dbReference>
<reference evidence="5 6" key="1">
    <citation type="submission" date="2020-03" db="EMBL/GenBank/DDBJ databases">
        <title>Bacterial isolates of synthetic phycosphere.</title>
        <authorList>
            <person name="Fu H."/>
            <person name="Moran M.A."/>
        </authorList>
    </citation>
    <scope>NUCLEOTIDE SEQUENCE [LARGE SCALE GENOMIC DNA]</scope>
    <source>
        <strain evidence="5 6">HF1</strain>
    </source>
</reference>
<keyword evidence="2 4" id="KW-0732">Signal</keyword>
<dbReference type="NCBIfam" id="NF037995">
    <property type="entry name" value="TRAP_S1"/>
    <property type="match status" value="1"/>
</dbReference>
<keyword evidence="6" id="KW-1185">Reference proteome</keyword>
<dbReference type="InterPro" id="IPR004682">
    <property type="entry name" value="TRAP_DctP"/>
</dbReference>
<keyword evidence="3" id="KW-0574">Periplasm</keyword>
<name>A0ABX0W0S9_9RHOB</name>
<dbReference type="NCBIfam" id="TIGR00787">
    <property type="entry name" value="dctP"/>
    <property type="match status" value="1"/>
</dbReference>
<evidence type="ECO:0000256" key="1">
    <source>
        <dbReference type="ARBA" id="ARBA00004418"/>
    </source>
</evidence>
<comment type="caution">
    <text evidence="5">The sequence shown here is derived from an EMBL/GenBank/DDBJ whole genome shotgun (WGS) entry which is preliminary data.</text>
</comment>
<dbReference type="Proteomes" id="UP000709466">
    <property type="component" value="Unassembled WGS sequence"/>
</dbReference>
<protein>
    <submittedName>
        <fullName evidence="5">DctP family TRAP transporter solute-binding subunit</fullName>
    </submittedName>
</protein>
<dbReference type="EMBL" id="JAATOP010000012">
    <property type="protein sequence ID" value="NIY73699.1"/>
    <property type="molecule type" value="Genomic_DNA"/>
</dbReference>
<feature type="signal peptide" evidence="4">
    <location>
        <begin position="1"/>
        <end position="36"/>
    </location>
</feature>
<proteinExistence type="predicted"/>